<dbReference type="Proteomes" id="UP000320839">
    <property type="component" value="Chromosome"/>
</dbReference>
<evidence type="ECO:0000256" key="1">
    <source>
        <dbReference type="SAM" id="SignalP"/>
    </source>
</evidence>
<gene>
    <name evidence="2" type="ORF">Pan153_32560</name>
</gene>
<name>A0A518FQG8_9PLAN</name>
<reference evidence="2 3" key="1">
    <citation type="submission" date="2019-02" db="EMBL/GenBank/DDBJ databases">
        <title>Deep-cultivation of Planctomycetes and their phenomic and genomic characterization uncovers novel biology.</title>
        <authorList>
            <person name="Wiegand S."/>
            <person name="Jogler M."/>
            <person name="Boedeker C."/>
            <person name="Pinto D."/>
            <person name="Vollmers J."/>
            <person name="Rivas-Marin E."/>
            <person name="Kohn T."/>
            <person name="Peeters S.H."/>
            <person name="Heuer A."/>
            <person name="Rast P."/>
            <person name="Oberbeckmann S."/>
            <person name="Bunk B."/>
            <person name="Jeske O."/>
            <person name="Meyerdierks A."/>
            <person name="Storesund J.E."/>
            <person name="Kallscheuer N."/>
            <person name="Luecker S."/>
            <person name="Lage O.M."/>
            <person name="Pohl T."/>
            <person name="Merkel B.J."/>
            <person name="Hornburger P."/>
            <person name="Mueller R.-W."/>
            <person name="Bruemmer F."/>
            <person name="Labrenz M."/>
            <person name="Spormann A.M."/>
            <person name="Op den Camp H."/>
            <person name="Overmann J."/>
            <person name="Amann R."/>
            <person name="Jetten M.S.M."/>
            <person name="Mascher T."/>
            <person name="Medema M.H."/>
            <person name="Devos D.P."/>
            <person name="Kaster A.-K."/>
            <person name="Ovreas L."/>
            <person name="Rohde M."/>
            <person name="Galperin M.Y."/>
            <person name="Jogler C."/>
        </authorList>
    </citation>
    <scope>NUCLEOTIDE SEQUENCE [LARGE SCALE GENOMIC DNA]</scope>
    <source>
        <strain evidence="2 3">Pan153</strain>
    </source>
</reference>
<proteinExistence type="predicted"/>
<evidence type="ECO:0000313" key="3">
    <source>
        <dbReference type="Proteomes" id="UP000320839"/>
    </source>
</evidence>
<organism evidence="2 3">
    <name type="scientific">Gimesia panareensis</name>
    <dbReference type="NCBI Taxonomy" id="2527978"/>
    <lineage>
        <taxon>Bacteria</taxon>
        <taxon>Pseudomonadati</taxon>
        <taxon>Planctomycetota</taxon>
        <taxon>Planctomycetia</taxon>
        <taxon>Planctomycetales</taxon>
        <taxon>Planctomycetaceae</taxon>
        <taxon>Gimesia</taxon>
    </lineage>
</organism>
<dbReference type="RefSeq" id="WP_145456806.1">
    <property type="nucleotide sequence ID" value="NZ_CP036317.1"/>
</dbReference>
<evidence type="ECO:0000313" key="2">
    <source>
        <dbReference type="EMBL" id="QDV18597.1"/>
    </source>
</evidence>
<feature type="chain" id="PRO_5022042195" evidence="1">
    <location>
        <begin position="22"/>
        <end position="351"/>
    </location>
</feature>
<dbReference type="PROSITE" id="PS51257">
    <property type="entry name" value="PROKAR_LIPOPROTEIN"/>
    <property type="match status" value="1"/>
</dbReference>
<feature type="signal peptide" evidence="1">
    <location>
        <begin position="1"/>
        <end position="21"/>
    </location>
</feature>
<protein>
    <submittedName>
        <fullName evidence="2">Uncharacterized protein</fullName>
    </submittedName>
</protein>
<dbReference type="AlphaFoldDB" id="A0A518FQG8"/>
<sequence length="351" mass="39765" precursor="true">MIARILLSLGILVSCCASLYAQQVEKAAADLQKAGAPLAEARRKAIHALPFHRPLTDEKLKQWLEISSRCTMAEFELFLVPLTPQEQKLLEVIETKPAPIVNRLHFEDLRGILKQKALVSLRIEQQREHVRLSHTTPAVENLLYGAFDAVFASVGPPHGSPRYGDVIIHLKDTVREKGWATPFSGMHFMYAVRHKDARKMQDMLAAGEKLPASPYNPLNLGFNDRLHFANYVVTEQYWNRALAYQAILVLRNLDDSPASQKVRARFSRMLTEKDPQKFWSLFIPPRLKQGTAEEEAADIPFGYLEGKFDDQLSIQFFESIEVPADKLDEVRNWPEAQPFLSLIKAKAPGTP</sequence>
<accession>A0A518FQG8</accession>
<keyword evidence="1" id="KW-0732">Signal</keyword>
<dbReference type="OrthoDB" id="241802at2"/>
<dbReference type="EMBL" id="CP036317">
    <property type="protein sequence ID" value="QDV18597.1"/>
    <property type="molecule type" value="Genomic_DNA"/>
</dbReference>